<dbReference type="SMART" id="SM00091">
    <property type="entry name" value="PAS"/>
    <property type="match status" value="1"/>
</dbReference>
<dbReference type="GO" id="GO:0007234">
    <property type="term" value="P:osmosensory signaling via phosphorelay pathway"/>
    <property type="evidence" value="ECO:0007669"/>
    <property type="project" value="TreeGrafter"/>
</dbReference>
<dbReference type="Gene3D" id="3.30.565.10">
    <property type="entry name" value="Histidine kinase-like ATPase, C-terminal domain"/>
    <property type="match status" value="1"/>
</dbReference>
<protein>
    <recommendedName>
        <fullName evidence="3">histidine kinase</fullName>
        <ecNumber evidence="3">2.7.13.3</ecNumber>
    </recommendedName>
</protein>
<dbReference type="InterPro" id="IPR000014">
    <property type="entry name" value="PAS"/>
</dbReference>
<evidence type="ECO:0000313" key="18">
    <source>
        <dbReference type="Proteomes" id="UP000198397"/>
    </source>
</evidence>
<dbReference type="RefSeq" id="WP_218818916.1">
    <property type="nucleotide sequence ID" value="NZ_FZNQ01000003.1"/>
</dbReference>
<evidence type="ECO:0000259" key="16">
    <source>
        <dbReference type="PROSITE" id="PS50113"/>
    </source>
</evidence>
<dbReference type="InterPro" id="IPR035965">
    <property type="entry name" value="PAS-like_dom_sf"/>
</dbReference>
<dbReference type="Pfam" id="PF08448">
    <property type="entry name" value="PAS_4"/>
    <property type="match status" value="1"/>
</dbReference>
<dbReference type="Gene3D" id="1.10.287.130">
    <property type="match status" value="1"/>
</dbReference>
<dbReference type="GO" id="GO:0000155">
    <property type="term" value="F:phosphorelay sensor kinase activity"/>
    <property type="evidence" value="ECO:0007669"/>
    <property type="project" value="InterPro"/>
</dbReference>
<keyword evidence="5" id="KW-0808">Transferase</keyword>
<evidence type="ECO:0000256" key="12">
    <source>
        <dbReference type="ARBA" id="ARBA00023136"/>
    </source>
</evidence>
<evidence type="ECO:0000256" key="3">
    <source>
        <dbReference type="ARBA" id="ARBA00012438"/>
    </source>
</evidence>
<keyword evidence="12 13" id="KW-0472">Membrane</keyword>
<evidence type="ECO:0000256" key="11">
    <source>
        <dbReference type="ARBA" id="ARBA00023012"/>
    </source>
</evidence>
<feature type="transmembrane region" description="Helical" evidence="13">
    <location>
        <begin position="117"/>
        <end position="135"/>
    </location>
</feature>
<feature type="domain" description="PAC" evidence="16">
    <location>
        <begin position="334"/>
        <end position="387"/>
    </location>
</feature>
<keyword evidence="4" id="KW-0597">Phosphoprotein</keyword>
<name>A0A238VKW8_HALVU</name>
<dbReference type="InterPro" id="IPR050351">
    <property type="entry name" value="BphY/WalK/GraS-like"/>
</dbReference>
<dbReference type="InterPro" id="IPR031621">
    <property type="entry name" value="HisKA_7TM"/>
</dbReference>
<keyword evidence="8 17" id="KW-0418">Kinase</keyword>
<dbReference type="PROSITE" id="PS50113">
    <property type="entry name" value="PAC"/>
    <property type="match status" value="1"/>
</dbReference>
<keyword evidence="10 13" id="KW-1133">Transmembrane helix</keyword>
<dbReference type="Proteomes" id="UP000198397">
    <property type="component" value="Unassembled WGS sequence"/>
</dbReference>
<evidence type="ECO:0000256" key="9">
    <source>
        <dbReference type="ARBA" id="ARBA00022840"/>
    </source>
</evidence>
<reference evidence="17 18" key="1">
    <citation type="submission" date="2017-06" db="EMBL/GenBank/DDBJ databases">
        <authorList>
            <person name="Kim H.J."/>
            <person name="Triplett B.A."/>
        </authorList>
    </citation>
    <scope>NUCLEOTIDE SEQUENCE [LARGE SCALE GENOMIC DNA]</scope>
    <source>
        <strain evidence="17 18">DSM 8800</strain>
    </source>
</reference>
<dbReference type="GO" id="GO:0005524">
    <property type="term" value="F:ATP binding"/>
    <property type="evidence" value="ECO:0007669"/>
    <property type="project" value="UniProtKB-KW"/>
</dbReference>
<dbReference type="PANTHER" id="PTHR42878:SF7">
    <property type="entry name" value="SENSOR HISTIDINE KINASE GLRK"/>
    <property type="match status" value="1"/>
</dbReference>
<keyword evidence="7" id="KW-0547">Nucleotide-binding</keyword>
<dbReference type="InterPro" id="IPR003661">
    <property type="entry name" value="HisK_dim/P_dom"/>
</dbReference>
<evidence type="ECO:0000256" key="6">
    <source>
        <dbReference type="ARBA" id="ARBA00022692"/>
    </source>
</evidence>
<feature type="domain" description="PAS" evidence="15">
    <location>
        <begin position="261"/>
        <end position="290"/>
    </location>
</feature>
<dbReference type="Pfam" id="PF16927">
    <property type="entry name" value="HisKA_7TM"/>
    <property type="match status" value="1"/>
</dbReference>
<dbReference type="InterPro" id="IPR003594">
    <property type="entry name" value="HATPase_dom"/>
</dbReference>
<dbReference type="SMART" id="SM00388">
    <property type="entry name" value="HisKA"/>
    <property type="match status" value="1"/>
</dbReference>
<dbReference type="GO" id="GO:0016020">
    <property type="term" value="C:membrane"/>
    <property type="evidence" value="ECO:0007669"/>
    <property type="project" value="UniProtKB-SubCell"/>
</dbReference>
<comment type="catalytic activity">
    <reaction evidence="1">
        <text>ATP + protein L-histidine = ADP + protein N-phospho-L-histidine.</text>
        <dbReference type="EC" id="2.7.13.3"/>
    </reaction>
</comment>
<feature type="transmembrane region" description="Helical" evidence="13">
    <location>
        <begin position="20"/>
        <end position="43"/>
    </location>
</feature>
<dbReference type="Gene3D" id="3.30.450.20">
    <property type="entry name" value="PAS domain"/>
    <property type="match status" value="1"/>
</dbReference>
<evidence type="ECO:0000256" key="2">
    <source>
        <dbReference type="ARBA" id="ARBA00004141"/>
    </source>
</evidence>
<dbReference type="InterPro" id="IPR013656">
    <property type="entry name" value="PAS_4"/>
</dbReference>
<dbReference type="InterPro" id="IPR004358">
    <property type="entry name" value="Sig_transdc_His_kin-like_C"/>
</dbReference>
<dbReference type="SUPFAM" id="SSF55785">
    <property type="entry name" value="PYP-like sensor domain (PAS domain)"/>
    <property type="match status" value="1"/>
</dbReference>
<evidence type="ECO:0000256" key="7">
    <source>
        <dbReference type="ARBA" id="ARBA00022741"/>
    </source>
</evidence>
<dbReference type="AlphaFoldDB" id="A0A238VKW8"/>
<keyword evidence="9" id="KW-0067">ATP-binding</keyword>
<keyword evidence="18" id="KW-1185">Reference proteome</keyword>
<evidence type="ECO:0000256" key="13">
    <source>
        <dbReference type="SAM" id="Phobius"/>
    </source>
</evidence>
<dbReference type="Pfam" id="PF00512">
    <property type="entry name" value="HisKA"/>
    <property type="match status" value="1"/>
</dbReference>
<dbReference type="CDD" id="cd00130">
    <property type="entry name" value="PAS"/>
    <property type="match status" value="1"/>
</dbReference>
<keyword evidence="6 13" id="KW-0812">Transmembrane</keyword>
<dbReference type="InterPro" id="IPR005467">
    <property type="entry name" value="His_kinase_dom"/>
</dbReference>
<dbReference type="SUPFAM" id="SSF55874">
    <property type="entry name" value="ATPase domain of HSP90 chaperone/DNA topoisomerase II/histidine kinase"/>
    <property type="match status" value="1"/>
</dbReference>
<evidence type="ECO:0000256" key="1">
    <source>
        <dbReference type="ARBA" id="ARBA00000085"/>
    </source>
</evidence>
<dbReference type="SMART" id="SM00387">
    <property type="entry name" value="HATPase_c"/>
    <property type="match status" value="1"/>
</dbReference>
<dbReference type="NCBIfam" id="TIGR00229">
    <property type="entry name" value="sensory_box"/>
    <property type="match status" value="1"/>
</dbReference>
<feature type="transmembrane region" description="Helical" evidence="13">
    <location>
        <begin position="229"/>
        <end position="248"/>
    </location>
</feature>
<feature type="transmembrane region" description="Helical" evidence="13">
    <location>
        <begin position="200"/>
        <end position="217"/>
    </location>
</feature>
<dbReference type="PANTHER" id="PTHR42878">
    <property type="entry name" value="TWO-COMPONENT HISTIDINE KINASE"/>
    <property type="match status" value="1"/>
</dbReference>
<comment type="subcellular location">
    <subcellularLocation>
        <location evidence="2">Membrane</location>
        <topology evidence="2">Multi-pass membrane protein</topology>
    </subcellularLocation>
</comment>
<evidence type="ECO:0000256" key="10">
    <source>
        <dbReference type="ARBA" id="ARBA00022989"/>
    </source>
</evidence>
<dbReference type="EC" id="2.7.13.3" evidence="3"/>
<dbReference type="PROSITE" id="PS50109">
    <property type="entry name" value="HIS_KIN"/>
    <property type="match status" value="1"/>
</dbReference>
<dbReference type="CDD" id="cd00075">
    <property type="entry name" value="HATPase"/>
    <property type="match status" value="1"/>
</dbReference>
<evidence type="ECO:0000256" key="5">
    <source>
        <dbReference type="ARBA" id="ARBA00022679"/>
    </source>
</evidence>
<keyword evidence="11" id="KW-0902">Two-component regulatory system</keyword>
<accession>A0A238VKW8</accession>
<feature type="transmembrane region" description="Helical" evidence="13">
    <location>
        <begin position="82"/>
        <end position="105"/>
    </location>
</feature>
<dbReference type="PROSITE" id="PS50112">
    <property type="entry name" value="PAS"/>
    <property type="match status" value="1"/>
</dbReference>
<evidence type="ECO:0000259" key="14">
    <source>
        <dbReference type="PROSITE" id="PS50109"/>
    </source>
</evidence>
<dbReference type="PRINTS" id="PR00344">
    <property type="entry name" value="BCTRLSENSOR"/>
</dbReference>
<dbReference type="InterPro" id="IPR000700">
    <property type="entry name" value="PAS-assoc_C"/>
</dbReference>
<dbReference type="OrthoDB" id="106630at2157"/>
<feature type="transmembrane region" description="Helical" evidence="13">
    <location>
        <begin position="55"/>
        <end position="76"/>
    </location>
</feature>
<dbReference type="CDD" id="cd00082">
    <property type="entry name" value="HisKA"/>
    <property type="match status" value="1"/>
</dbReference>
<evidence type="ECO:0000259" key="15">
    <source>
        <dbReference type="PROSITE" id="PS50112"/>
    </source>
</evidence>
<dbReference type="SUPFAM" id="SSF47384">
    <property type="entry name" value="Homodimeric domain of signal transducing histidine kinase"/>
    <property type="match status" value="1"/>
</dbReference>
<feature type="domain" description="Histidine kinase" evidence="14">
    <location>
        <begin position="405"/>
        <end position="617"/>
    </location>
</feature>
<evidence type="ECO:0000256" key="8">
    <source>
        <dbReference type="ARBA" id="ARBA00022777"/>
    </source>
</evidence>
<feature type="transmembrane region" description="Helical" evidence="13">
    <location>
        <begin position="167"/>
        <end position="188"/>
    </location>
</feature>
<sequence length="620" mass="66461">MTGGHELIAAGTVGTVDIATFQVSVFVLLLFLAAGAMAIIGAISWRNRDVTGSDGLLALVGGMILWAVSYALQIGSTTEATAIFWANVNHIAAAAVPVAWIVFALQYTGRGRLVTRYTVGALSVPGTVYVALVWTNQTHGLIRESRGLEAVEGTTLLLLDQTFGPAFWAHAAYGYALMAAGVVLFAQLLTWVPQVYRRQVWLLLIGALIAMVTNVAFHADVYAPQRLDLTAFSFVGTGALFAVAIYRYRLLDLTPVAREFVVDTLTEGVVVVDRSGRIVDYNPAAAEILGGGGEDAPAIGRRIAEVFPPYVAHDETGQAAGRGIGRTDGMERGRTVDGEADRTIDGKELVLAYTIAPLYDLGGDHIGRTVTIRDITETHVLRAELAAQLEDVIRSNAELAAFTGAVSHDLRGPARTTERYLARLATEDEGTLSAEQVELIEIARANATRMQRMIADLLEYSYVGADAATFEPVRLDRVVADARESLRFTIEEANATVIVSDLPTVYGVEHLLRRAFQNLIANAIEHADEPAPTVRIAGERDGTDHVVTVSDDGPGIDPAALEYVFELFYRADPAASSGTGMGLALCRKIIEEHDGSIEVDSVQGEGTAVTIRLPRTADGS</sequence>
<dbReference type="Pfam" id="PF02518">
    <property type="entry name" value="HATPase_c"/>
    <property type="match status" value="1"/>
</dbReference>
<dbReference type="GO" id="GO:0030295">
    <property type="term" value="F:protein kinase activator activity"/>
    <property type="evidence" value="ECO:0007669"/>
    <property type="project" value="TreeGrafter"/>
</dbReference>
<dbReference type="GO" id="GO:0000156">
    <property type="term" value="F:phosphorelay response regulator activity"/>
    <property type="evidence" value="ECO:0007669"/>
    <property type="project" value="TreeGrafter"/>
</dbReference>
<dbReference type="InterPro" id="IPR036890">
    <property type="entry name" value="HATPase_C_sf"/>
</dbReference>
<dbReference type="EMBL" id="FZNQ01000003">
    <property type="protein sequence ID" value="SNR34814.1"/>
    <property type="molecule type" value="Genomic_DNA"/>
</dbReference>
<organism evidence="17 18">
    <name type="scientific">Halorubrum vacuolatum</name>
    <name type="common">Natronobacterium vacuolatum</name>
    <dbReference type="NCBI Taxonomy" id="63740"/>
    <lineage>
        <taxon>Archaea</taxon>
        <taxon>Methanobacteriati</taxon>
        <taxon>Methanobacteriota</taxon>
        <taxon>Stenosarchaea group</taxon>
        <taxon>Halobacteria</taxon>
        <taxon>Halobacteriales</taxon>
        <taxon>Haloferacaceae</taxon>
        <taxon>Halorubrum</taxon>
    </lineage>
</organism>
<evidence type="ECO:0000256" key="4">
    <source>
        <dbReference type="ARBA" id="ARBA00022553"/>
    </source>
</evidence>
<gene>
    <name evidence="17" type="ORF">SAMN06264855_10346</name>
</gene>
<evidence type="ECO:0000313" key="17">
    <source>
        <dbReference type="EMBL" id="SNR34814.1"/>
    </source>
</evidence>
<dbReference type="InterPro" id="IPR036097">
    <property type="entry name" value="HisK_dim/P_sf"/>
</dbReference>
<proteinExistence type="predicted"/>